<name>A0A6A6B0W5_9PEZI</name>
<dbReference type="AlphaFoldDB" id="A0A6A6B0W5"/>
<dbReference type="RefSeq" id="XP_033393524.1">
    <property type="nucleotide sequence ID" value="XM_033547402.1"/>
</dbReference>
<feature type="compositionally biased region" description="Low complexity" evidence="1">
    <location>
        <begin position="1"/>
        <end position="21"/>
    </location>
</feature>
<gene>
    <name evidence="2" type="ORF">K452DRAFT_98622</name>
</gene>
<sequence>MSSSSSAAPARLAEYPAAPARPAEHSATPDPAGGVENRPANTTATLLPRPYVPERVTEPFTSAARESFSAMIEATGDNTRHISALQYYELRQWLTGRPTRTNVDRRARRHAKDNYTFYEGEGGKEGLYKKAGKGYEERKVLRKSEVFNAI</sequence>
<dbReference type="GeneID" id="54304909"/>
<protein>
    <submittedName>
        <fullName evidence="2">Uncharacterized protein</fullName>
    </submittedName>
</protein>
<reference evidence="2" key="1">
    <citation type="journal article" date="2020" name="Stud. Mycol.">
        <title>101 Dothideomycetes genomes: a test case for predicting lifestyles and emergence of pathogens.</title>
        <authorList>
            <person name="Haridas S."/>
            <person name="Albert R."/>
            <person name="Binder M."/>
            <person name="Bloem J."/>
            <person name="Labutti K."/>
            <person name="Salamov A."/>
            <person name="Andreopoulos B."/>
            <person name="Baker S."/>
            <person name="Barry K."/>
            <person name="Bills G."/>
            <person name="Bluhm B."/>
            <person name="Cannon C."/>
            <person name="Castanera R."/>
            <person name="Culley D."/>
            <person name="Daum C."/>
            <person name="Ezra D."/>
            <person name="Gonzalez J."/>
            <person name="Henrissat B."/>
            <person name="Kuo A."/>
            <person name="Liang C."/>
            <person name="Lipzen A."/>
            <person name="Lutzoni F."/>
            <person name="Magnuson J."/>
            <person name="Mondo S."/>
            <person name="Nolan M."/>
            <person name="Ohm R."/>
            <person name="Pangilinan J."/>
            <person name="Park H.-J."/>
            <person name="Ramirez L."/>
            <person name="Alfaro M."/>
            <person name="Sun H."/>
            <person name="Tritt A."/>
            <person name="Yoshinaga Y."/>
            <person name="Zwiers L.-H."/>
            <person name="Turgeon B."/>
            <person name="Goodwin S."/>
            <person name="Spatafora J."/>
            <person name="Crous P."/>
            <person name="Grigoriev I."/>
        </authorList>
    </citation>
    <scope>NUCLEOTIDE SEQUENCE</scope>
    <source>
        <strain evidence="2">CBS 121167</strain>
    </source>
</reference>
<accession>A0A6A6B0W5</accession>
<dbReference type="Proteomes" id="UP000799438">
    <property type="component" value="Unassembled WGS sequence"/>
</dbReference>
<proteinExistence type="predicted"/>
<evidence type="ECO:0000313" key="2">
    <source>
        <dbReference type="EMBL" id="KAF2137809.1"/>
    </source>
</evidence>
<organism evidence="2 3">
    <name type="scientific">Aplosporella prunicola CBS 121167</name>
    <dbReference type="NCBI Taxonomy" id="1176127"/>
    <lineage>
        <taxon>Eukaryota</taxon>
        <taxon>Fungi</taxon>
        <taxon>Dikarya</taxon>
        <taxon>Ascomycota</taxon>
        <taxon>Pezizomycotina</taxon>
        <taxon>Dothideomycetes</taxon>
        <taxon>Dothideomycetes incertae sedis</taxon>
        <taxon>Botryosphaeriales</taxon>
        <taxon>Aplosporellaceae</taxon>
        <taxon>Aplosporella</taxon>
    </lineage>
</organism>
<dbReference type="EMBL" id="ML995500">
    <property type="protein sequence ID" value="KAF2137809.1"/>
    <property type="molecule type" value="Genomic_DNA"/>
</dbReference>
<evidence type="ECO:0000313" key="3">
    <source>
        <dbReference type="Proteomes" id="UP000799438"/>
    </source>
</evidence>
<evidence type="ECO:0000256" key="1">
    <source>
        <dbReference type="SAM" id="MobiDB-lite"/>
    </source>
</evidence>
<keyword evidence="3" id="KW-1185">Reference proteome</keyword>
<feature type="region of interest" description="Disordered" evidence="1">
    <location>
        <begin position="1"/>
        <end position="54"/>
    </location>
</feature>